<dbReference type="PaxDb" id="212042-APH_0320"/>
<dbReference type="KEGG" id="aph:APH_0320"/>
<dbReference type="EnsemblBacteria" id="ABD43482">
    <property type="protein sequence ID" value="ABD43482"/>
    <property type="gene ID" value="APH_0320"/>
</dbReference>
<reference evidence="1 2" key="1">
    <citation type="journal article" date="2006" name="PLoS Genet.">
        <title>Comparative genomics of emerging human ehrlichiosis agents.</title>
        <authorList>
            <person name="Dunning Hotopp J.C."/>
            <person name="Lin M."/>
            <person name="Madupu R."/>
            <person name="Crabtree J."/>
            <person name="Angiuoli S.V."/>
            <person name="Eisen J.A."/>
            <person name="Seshadri R."/>
            <person name="Ren Q."/>
            <person name="Wu M."/>
            <person name="Utterback T.R."/>
            <person name="Smith S."/>
            <person name="Lewis M."/>
            <person name="Khouri H."/>
            <person name="Zhang C."/>
            <person name="Niu H."/>
            <person name="Lin Q."/>
            <person name="Ohashi N."/>
            <person name="Zhi N."/>
            <person name="Nelson W."/>
            <person name="Brinkac L.M."/>
            <person name="Dodson R.J."/>
            <person name="Rosovitz M.J."/>
            <person name="Sundaram J."/>
            <person name="Daugherty S.C."/>
            <person name="Davidsen T."/>
            <person name="Durkin A.S."/>
            <person name="Gwinn M."/>
            <person name="Haft D.H."/>
            <person name="Selengut J.D."/>
            <person name="Sullivan S.A."/>
            <person name="Zafar N."/>
            <person name="Zhou L."/>
            <person name="Benahmed F."/>
            <person name="Forberger H."/>
            <person name="Halpin R."/>
            <person name="Mulligan S."/>
            <person name="Robinson J."/>
            <person name="White O."/>
            <person name="Rikihisa Y."/>
            <person name="Tettelin H."/>
        </authorList>
    </citation>
    <scope>NUCLEOTIDE SEQUENCE [LARGE SCALE GENOMIC DNA]</scope>
    <source>
        <strain evidence="1 2">HZ</strain>
    </source>
</reference>
<dbReference type="EMBL" id="CP000235">
    <property type="protein sequence ID" value="ABD43482.1"/>
    <property type="molecule type" value="Genomic_DNA"/>
</dbReference>
<proteinExistence type="predicted"/>
<protein>
    <submittedName>
        <fullName evidence="1">Uncharacterized protein</fullName>
    </submittedName>
</protein>
<name>Q2GL21_ANAPZ</name>
<keyword evidence="2" id="KW-1185">Reference proteome</keyword>
<sequence>MNIASALEARNSNLVSETSGTIIRYLVYVRISY</sequence>
<gene>
    <name evidence="1" type="ordered locus">APH_0320</name>
</gene>
<evidence type="ECO:0000313" key="1">
    <source>
        <dbReference type="EMBL" id="ABD43482.1"/>
    </source>
</evidence>
<dbReference type="HOGENOM" id="CLU_3380205_0_0_5"/>
<dbReference type="AlphaFoldDB" id="Q2GL21"/>
<accession>Q2GL21</accession>
<dbReference type="Proteomes" id="UP000001943">
    <property type="component" value="Chromosome"/>
</dbReference>
<evidence type="ECO:0000313" key="2">
    <source>
        <dbReference type="Proteomes" id="UP000001943"/>
    </source>
</evidence>
<organism evidence="1 2">
    <name type="scientific">Anaplasma phagocytophilum (strain HZ)</name>
    <dbReference type="NCBI Taxonomy" id="212042"/>
    <lineage>
        <taxon>Bacteria</taxon>
        <taxon>Pseudomonadati</taxon>
        <taxon>Pseudomonadota</taxon>
        <taxon>Alphaproteobacteria</taxon>
        <taxon>Rickettsiales</taxon>
        <taxon>Anaplasmataceae</taxon>
        <taxon>Anaplasma</taxon>
        <taxon>phagocytophilum group</taxon>
    </lineage>
</organism>
<dbReference type="STRING" id="212042.APH_0320"/>